<comment type="PTM">
    <text evidence="9">Is synthesized initially as an inactive proenzyme, which is activated by self-cleavage at a specific serine bond to produce a beta-subunit with a hydroxyl group at its C-terminus and an alpha-subunit with a pyruvoyl group at its N-terminus.</text>
</comment>
<evidence type="ECO:0000256" key="3">
    <source>
        <dbReference type="ARBA" id="ARBA00022793"/>
    </source>
</evidence>
<keyword evidence="5 9" id="KW-0865">Zymogen</keyword>
<comment type="subcellular location">
    <subcellularLocation>
        <location evidence="9">Cytoplasm</location>
    </subcellularLocation>
</comment>
<dbReference type="InterPro" id="IPR003190">
    <property type="entry name" value="Asp_decarbox"/>
</dbReference>
<keyword evidence="6 9" id="KW-0456">Lyase</keyword>
<accession>A0ABR8TY13</accession>
<keyword evidence="8 9" id="KW-0670">Pyruvate</keyword>
<evidence type="ECO:0000256" key="8">
    <source>
        <dbReference type="ARBA" id="ARBA00023317"/>
    </source>
</evidence>
<feature type="binding site" evidence="9">
    <location>
        <begin position="73"/>
        <end position="75"/>
    </location>
    <ligand>
        <name>substrate</name>
    </ligand>
</feature>
<feature type="chain" id="PRO_5044941847" description="Aspartate 1-decarboxylase alpha chain" evidence="9">
    <location>
        <begin position="25"/>
        <end position="146"/>
    </location>
</feature>
<feature type="active site" description="Schiff-base intermediate with substrate; via pyruvic acid" evidence="9">
    <location>
        <position position="25"/>
    </location>
</feature>
<dbReference type="Pfam" id="PF02261">
    <property type="entry name" value="Asp_decarbox"/>
    <property type="match status" value="1"/>
</dbReference>
<feature type="binding site" evidence="9">
    <location>
        <position position="57"/>
    </location>
    <ligand>
        <name>substrate</name>
    </ligand>
</feature>
<comment type="pathway">
    <text evidence="9">Cofactor biosynthesis; (R)-pantothenate biosynthesis; beta-alanine from L-aspartate: step 1/1.</text>
</comment>
<dbReference type="Proteomes" id="UP000655570">
    <property type="component" value="Unassembled WGS sequence"/>
</dbReference>
<comment type="similarity">
    <text evidence="9">Belongs to the PanD family.</text>
</comment>
<comment type="catalytic activity">
    <reaction evidence="9">
        <text>L-aspartate + H(+) = beta-alanine + CO2</text>
        <dbReference type="Rhea" id="RHEA:19497"/>
        <dbReference type="ChEBI" id="CHEBI:15378"/>
        <dbReference type="ChEBI" id="CHEBI:16526"/>
        <dbReference type="ChEBI" id="CHEBI:29991"/>
        <dbReference type="ChEBI" id="CHEBI:57966"/>
        <dbReference type="EC" id="4.1.1.11"/>
    </reaction>
</comment>
<comment type="cofactor">
    <cofactor evidence="9">
        <name>pyruvate</name>
        <dbReference type="ChEBI" id="CHEBI:15361"/>
    </cofactor>
    <text evidence="9">Binds 1 pyruvoyl group covalently per subunit.</text>
</comment>
<keyword evidence="3 9" id="KW-0210">Decarboxylase</keyword>
<evidence type="ECO:0000256" key="9">
    <source>
        <dbReference type="HAMAP-Rule" id="MF_00446"/>
    </source>
</evidence>
<comment type="subunit">
    <text evidence="9">Heterooctamer of four alpha and four beta subunits.</text>
</comment>
<keyword evidence="7 9" id="KW-0704">Schiff base</keyword>
<dbReference type="EMBL" id="JACSQF010000005">
    <property type="protein sequence ID" value="MBD7980370.1"/>
    <property type="molecule type" value="Genomic_DNA"/>
</dbReference>
<proteinExistence type="inferred from homology"/>
<keyword evidence="2 9" id="KW-0566">Pantothenate biosynthesis</keyword>
<evidence type="ECO:0000256" key="1">
    <source>
        <dbReference type="ARBA" id="ARBA00022490"/>
    </source>
</evidence>
<dbReference type="HAMAP" id="MF_00446">
    <property type="entry name" value="PanD"/>
    <property type="match status" value="1"/>
</dbReference>
<dbReference type="Gene3D" id="2.40.40.20">
    <property type="match status" value="1"/>
</dbReference>
<evidence type="ECO:0000256" key="4">
    <source>
        <dbReference type="ARBA" id="ARBA00022813"/>
    </source>
</evidence>
<dbReference type="InterPro" id="IPR009010">
    <property type="entry name" value="Asp_de-COase-like_dom_sf"/>
</dbReference>
<keyword evidence="1 9" id="KW-0963">Cytoplasm</keyword>
<dbReference type="PANTHER" id="PTHR21012:SF0">
    <property type="entry name" value="ASPARTATE 1-DECARBOXYLASE"/>
    <property type="match status" value="1"/>
</dbReference>
<evidence type="ECO:0000313" key="11">
    <source>
        <dbReference type="Proteomes" id="UP000655570"/>
    </source>
</evidence>
<evidence type="ECO:0000256" key="5">
    <source>
        <dbReference type="ARBA" id="ARBA00023145"/>
    </source>
</evidence>
<comment type="function">
    <text evidence="9">Catalyzes the pyruvoyl-dependent decarboxylation of aspartate to produce beta-alanine.</text>
</comment>
<evidence type="ECO:0000256" key="6">
    <source>
        <dbReference type="ARBA" id="ARBA00023239"/>
    </source>
</evidence>
<dbReference type="EC" id="4.1.1.11" evidence="9"/>
<dbReference type="PIRSF" id="PIRSF006246">
    <property type="entry name" value="Asp_decarbox"/>
    <property type="match status" value="1"/>
</dbReference>
<sequence>MQRPMMIGKIHRATVTQADLHYVGSVTVDVDLLEAADIISGQQVDIVDVTNGSRLTTYAIPGERGSGKVCINGAAAHLVHPGDTVILIAYGMIADHEARHFLPNVVFVDEENRIVEVSDEPGLVPEGYDLEPSGLPIAPFQSASVE</sequence>
<dbReference type="PANTHER" id="PTHR21012">
    <property type="entry name" value="ASPARTATE 1-DECARBOXYLASE"/>
    <property type="match status" value="1"/>
</dbReference>
<comment type="caution">
    <text evidence="10">The sequence shown here is derived from an EMBL/GenBank/DDBJ whole genome shotgun (WGS) entry which is preliminary data.</text>
</comment>
<dbReference type="CDD" id="cd06919">
    <property type="entry name" value="Asp_decarbox"/>
    <property type="match status" value="1"/>
</dbReference>
<feature type="active site" description="Proton donor" evidence="9">
    <location>
        <position position="58"/>
    </location>
</feature>
<name>A0ABR8TY13_9CELL</name>
<keyword evidence="11" id="KW-1185">Reference proteome</keyword>
<evidence type="ECO:0000256" key="7">
    <source>
        <dbReference type="ARBA" id="ARBA00023270"/>
    </source>
</evidence>
<feature type="chain" id="PRO_5044941848" description="Aspartate 1-decarboxylase beta chain" evidence="9">
    <location>
        <begin position="1"/>
        <end position="24"/>
    </location>
</feature>
<protein>
    <recommendedName>
        <fullName evidence="9">Aspartate 1-decarboxylase</fullName>
        <ecNumber evidence="9">4.1.1.11</ecNumber>
    </recommendedName>
    <alternativeName>
        <fullName evidence="9">Aspartate alpha-decarboxylase</fullName>
    </alternativeName>
    <component>
        <recommendedName>
            <fullName evidence="9">Aspartate 1-decarboxylase beta chain</fullName>
        </recommendedName>
    </component>
    <component>
        <recommendedName>
            <fullName evidence="9">Aspartate 1-decarboxylase alpha chain</fullName>
        </recommendedName>
    </component>
</protein>
<dbReference type="NCBIfam" id="TIGR00223">
    <property type="entry name" value="panD"/>
    <property type="match status" value="1"/>
</dbReference>
<organism evidence="10 11">
    <name type="scientific">Oerskovia merdavium</name>
    <dbReference type="NCBI Taxonomy" id="2762227"/>
    <lineage>
        <taxon>Bacteria</taxon>
        <taxon>Bacillati</taxon>
        <taxon>Actinomycetota</taxon>
        <taxon>Actinomycetes</taxon>
        <taxon>Micrococcales</taxon>
        <taxon>Cellulomonadaceae</taxon>
        <taxon>Oerskovia</taxon>
    </lineage>
</organism>
<reference evidence="10 11" key="1">
    <citation type="submission" date="2020-08" db="EMBL/GenBank/DDBJ databases">
        <title>A Genomic Blueprint of the Chicken Gut Microbiome.</title>
        <authorList>
            <person name="Gilroy R."/>
            <person name="Ravi A."/>
            <person name="Getino M."/>
            <person name="Pursley I."/>
            <person name="Horton D.L."/>
            <person name="Alikhan N.-F."/>
            <person name="Baker D."/>
            <person name="Gharbi K."/>
            <person name="Hall N."/>
            <person name="Watson M."/>
            <person name="Adriaenssens E.M."/>
            <person name="Foster-Nyarko E."/>
            <person name="Jarju S."/>
            <person name="Secka A."/>
            <person name="Antonio M."/>
            <person name="Oren A."/>
            <person name="Chaudhuri R."/>
            <person name="La Ragione R.M."/>
            <person name="Hildebrand F."/>
            <person name="Pallen M.J."/>
        </authorList>
    </citation>
    <scope>NUCLEOTIDE SEQUENCE [LARGE SCALE GENOMIC DNA]</scope>
    <source>
        <strain evidence="10 11">Sa2CUA9</strain>
    </source>
</reference>
<evidence type="ECO:0000313" key="10">
    <source>
        <dbReference type="EMBL" id="MBD7980370.1"/>
    </source>
</evidence>
<keyword evidence="4 9" id="KW-0068">Autocatalytic cleavage</keyword>
<evidence type="ECO:0000256" key="2">
    <source>
        <dbReference type="ARBA" id="ARBA00022655"/>
    </source>
</evidence>
<dbReference type="SUPFAM" id="SSF50692">
    <property type="entry name" value="ADC-like"/>
    <property type="match status" value="1"/>
</dbReference>
<dbReference type="GO" id="GO:0004068">
    <property type="term" value="F:aspartate 1-decarboxylase activity"/>
    <property type="evidence" value="ECO:0007669"/>
    <property type="project" value="UniProtKB-EC"/>
</dbReference>
<feature type="modified residue" description="Pyruvic acid (Ser)" evidence="9">
    <location>
        <position position="25"/>
    </location>
</feature>
<gene>
    <name evidence="9" type="primary">panD</name>
    <name evidence="10" type="ORF">H9641_06515</name>
</gene>